<name>A0A8J2PEV0_9HEXA</name>
<feature type="domain" description="GOLD" evidence="1">
    <location>
        <begin position="12"/>
        <end position="58"/>
    </location>
</feature>
<proteinExistence type="predicted"/>
<dbReference type="AlphaFoldDB" id="A0A8J2PEV0"/>
<dbReference type="Proteomes" id="UP000708208">
    <property type="component" value="Unassembled WGS sequence"/>
</dbReference>
<organism evidence="2 3">
    <name type="scientific">Allacma fusca</name>
    <dbReference type="NCBI Taxonomy" id="39272"/>
    <lineage>
        <taxon>Eukaryota</taxon>
        <taxon>Metazoa</taxon>
        <taxon>Ecdysozoa</taxon>
        <taxon>Arthropoda</taxon>
        <taxon>Hexapoda</taxon>
        <taxon>Collembola</taxon>
        <taxon>Symphypleona</taxon>
        <taxon>Sminthuridae</taxon>
        <taxon>Allacma</taxon>
    </lineage>
</organism>
<protein>
    <recommendedName>
        <fullName evidence="1">GOLD domain-containing protein</fullName>
    </recommendedName>
</protein>
<dbReference type="Pfam" id="PF13897">
    <property type="entry name" value="GOLD_2"/>
    <property type="match status" value="1"/>
</dbReference>
<accession>A0A8J2PEV0</accession>
<evidence type="ECO:0000313" key="3">
    <source>
        <dbReference type="Proteomes" id="UP000708208"/>
    </source>
</evidence>
<dbReference type="EMBL" id="CAJVCH010540741">
    <property type="protein sequence ID" value="CAG7826677.1"/>
    <property type="molecule type" value="Genomic_DNA"/>
</dbReference>
<feature type="non-terminal residue" evidence="2">
    <location>
        <position position="1"/>
    </location>
</feature>
<sequence length="76" mass="8748">IGFEFTLNRVRLFPYARADAHICVQDGCLDVTEPGIYSLVFDNTYSRWLEKTLHYTIHVEGSIESSLYCICNSQLN</sequence>
<dbReference type="OrthoDB" id="660555at2759"/>
<keyword evidence="3" id="KW-1185">Reference proteome</keyword>
<evidence type="ECO:0000259" key="1">
    <source>
        <dbReference type="Pfam" id="PF13897"/>
    </source>
</evidence>
<gene>
    <name evidence="2" type="ORF">AFUS01_LOCUS36720</name>
</gene>
<evidence type="ECO:0000313" key="2">
    <source>
        <dbReference type="EMBL" id="CAG7826677.1"/>
    </source>
</evidence>
<reference evidence="2" key="1">
    <citation type="submission" date="2021-06" db="EMBL/GenBank/DDBJ databases">
        <authorList>
            <person name="Hodson N. C."/>
            <person name="Mongue J. A."/>
            <person name="Jaron S. K."/>
        </authorList>
    </citation>
    <scope>NUCLEOTIDE SEQUENCE</scope>
</reference>
<comment type="caution">
    <text evidence="2">The sequence shown here is derived from an EMBL/GenBank/DDBJ whole genome shotgun (WGS) entry which is preliminary data.</text>
</comment>
<dbReference type="InterPro" id="IPR009038">
    <property type="entry name" value="GOLD_dom"/>
</dbReference>